<comment type="caution">
    <text evidence="8">The sequence shown here is derived from an EMBL/GenBank/DDBJ whole genome shotgun (WGS) entry which is preliminary data.</text>
</comment>
<evidence type="ECO:0000256" key="4">
    <source>
        <dbReference type="ARBA" id="ARBA00022989"/>
    </source>
</evidence>
<dbReference type="EMBL" id="BJYX01000013">
    <property type="protein sequence ID" value="GEO30753.1"/>
    <property type="molecule type" value="Genomic_DNA"/>
</dbReference>
<feature type="transmembrane region" description="Helical" evidence="7">
    <location>
        <begin position="128"/>
        <end position="148"/>
    </location>
</feature>
<keyword evidence="3 7" id="KW-0812">Transmembrane</keyword>
<organism evidence="8 9">
    <name type="scientific">Terrabacter aerolatus</name>
    <dbReference type="NCBI Taxonomy" id="422442"/>
    <lineage>
        <taxon>Bacteria</taxon>
        <taxon>Bacillati</taxon>
        <taxon>Actinomycetota</taxon>
        <taxon>Actinomycetes</taxon>
        <taxon>Micrococcales</taxon>
        <taxon>Intrasporangiaceae</taxon>
        <taxon>Terrabacter</taxon>
    </lineage>
</organism>
<dbReference type="GO" id="GO:0005886">
    <property type="term" value="C:plasma membrane"/>
    <property type="evidence" value="ECO:0007669"/>
    <property type="project" value="UniProtKB-SubCell"/>
</dbReference>
<dbReference type="InterPro" id="IPR019108">
    <property type="entry name" value="Caa3_assmbl_CtaG-rel"/>
</dbReference>
<keyword evidence="9" id="KW-1185">Reference proteome</keyword>
<feature type="transmembrane region" description="Helical" evidence="7">
    <location>
        <begin position="160"/>
        <end position="182"/>
    </location>
</feature>
<feature type="transmembrane region" description="Helical" evidence="7">
    <location>
        <begin position="242"/>
        <end position="267"/>
    </location>
</feature>
<protein>
    <recommendedName>
        <fullName evidence="10">Cytochrome c oxidase assembly protein</fullName>
    </recommendedName>
</protein>
<evidence type="ECO:0000313" key="8">
    <source>
        <dbReference type="EMBL" id="GEO30753.1"/>
    </source>
</evidence>
<feature type="compositionally biased region" description="Basic and acidic residues" evidence="6">
    <location>
        <begin position="342"/>
        <end position="354"/>
    </location>
</feature>
<reference evidence="8 9" key="1">
    <citation type="submission" date="2019-07" db="EMBL/GenBank/DDBJ databases">
        <title>Whole genome shotgun sequence of Terrabacter aerolatus NBRC 106305.</title>
        <authorList>
            <person name="Hosoyama A."/>
            <person name="Uohara A."/>
            <person name="Ohji S."/>
            <person name="Ichikawa N."/>
        </authorList>
    </citation>
    <scope>NUCLEOTIDE SEQUENCE [LARGE SCALE GENOMIC DNA]</scope>
    <source>
        <strain evidence="8 9">NBRC 106305</strain>
    </source>
</reference>
<evidence type="ECO:0000256" key="1">
    <source>
        <dbReference type="ARBA" id="ARBA00004651"/>
    </source>
</evidence>
<evidence type="ECO:0000256" key="7">
    <source>
        <dbReference type="SAM" id="Phobius"/>
    </source>
</evidence>
<sequence length="354" mass="37424">MPVVPVFTPTSLLTAWTPAPVGLALVALAVVPYAVWLRRARRGGVPWSWWRPALYLGLGVGTLAYAVCGPLAVYRTQVFWIGALQVGVLASLTPVGLALGDPVRLLKATSSGSGHWLLRLLDSRLARALMFPAVSTLLAVGTLLAVFYTPWFERSVQSEAVAALLYVVLLGSGLLFVLPLLVEELLPRWATPPVRAFLAFVDGLLDAIPGILVMTSSTLLAPHFPGFSSPVSGIDPALDQKLGGGALLAVAESVGLPVIGAVFMEWVRSDERDARAIDEQLEAEQRDVTNRPATSRPGAPVGVVQSGSRSGPAAQVDGAQVDAADGEQGSEAPAASGLWWETDPRLSGRFGRRD</sequence>
<dbReference type="Proteomes" id="UP000321534">
    <property type="component" value="Unassembled WGS sequence"/>
</dbReference>
<evidence type="ECO:0008006" key="10">
    <source>
        <dbReference type="Google" id="ProtNLM"/>
    </source>
</evidence>
<feature type="transmembrane region" description="Helical" evidence="7">
    <location>
        <begin position="49"/>
        <end position="72"/>
    </location>
</feature>
<dbReference type="AlphaFoldDB" id="A0A512D2T8"/>
<evidence type="ECO:0000313" key="9">
    <source>
        <dbReference type="Proteomes" id="UP000321534"/>
    </source>
</evidence>
<keyword evidence="4 7" id="KW-1133">Transmembrane helix</keyword>
<evidence type="ECO:0000256" key="3">
    <source>
        <dbReference type="ARBA" id="ARBA00022692"/>
    </source>
</evidence>
<accession>A0A512D2T8</accession>
<feature type="region of interest" description="Disordered" evidence="6">
    <location>
        <begin position="281"/>
        <end position="354"/>
    </location>
</feature>
<keyword evidence="5 7" id="KW-0472">Membrane</keyword>
<name>A0A512D2T8_9MICO</name>
<feature type="transmembrane region" description="Helical" evidence="7">
    <location>
        <begin position="78"/>
        <end position="99"/>
    </location>
</feature>
<dbReference type="OrthoDB" id="5241646at2"/>
<gene>
    <name evidence="8" type="ORF">TAE01_25630</name>
</gene>
<keyword evidence="2" id="KW-1003">Cell membrane</keyword>
<evidence type="ECO:0000256" key="2">
    <source>
        <dbReference type="ARBA" id="ARBA00022475"/>
    </source>
</evidence>
<evidence type="ECO:0000256" key="6">
    <source>
        <dbReference type="SAM" id="MobiDB-lite"/>
    </source>
</evidence>
<proteinExistence type="predicted"/>
<feature type="compositionally biased region" description="Low complexity" evidence="6">
    <location>
        <begin position="313"/>
        <end position="329"/>
    </location>
</feature>
<evidence type="ECO:0000256" key="5">
    <source>
        <dbReference type="ARBA" id="ARBA00023136"/>
    </source>
</evidence>
<feature type="transmembrane region" description="Helical" evidence="7">
    <location>
        <begin position="15"/>
        <end position="37"/>
    </location>
</feature>
<feature type="transmembrane region" description="Helical" evidence="7">
    <location>
        <begin position="194"/>
        <end position="222"/>
    </location>
</feature>
<dbReference type="Pfam" id="PF09678">
    <property type="entry name" value="Caa3_CtaG"/>
    <property type="match status" value="1"/>
</dbReference>
<comment type="subcellular location">
    <subcellularLocation>
        <location evidence="1">Cell membrane</location>
        <topology evidence="1">Multi-pass membrane protein</topology>
    </subcellularLocation>
</comment>